<dbReference type="Proteomes" id="UP000252139">
    <property type="component" value="Unassembled WGS sequence"/>
</dbReference>
<name>A0A367JGN0_RHIAZ</name>
<gene>
    <name evidence="1" type="ORF">CU097_002939</name>
</gene>
<feature type="non-terminal residue" evidence="1">
    <location>
        <position position="51"/>
    </location>
</feature>
<dbReference type="OrthoDB" id="2286601at2759"/>
<accession>A0A367JGN0</accession>
<sequence>MRKEHDDYMISAEFSDEHEERDRLASFVSKAIQKPARGSGYGLLLPEELEK</sequence>
<proteinExistence type="predicted"/>
<keyword evidence="2" id="KW-1185">Reference proteome</keyword>
<reference evidence="1 2" key="1">
    <citation type="journal article" date="2018" name="G3 (Bethesda)">
        <title>Phylogenetic and Phylogenomic Definition of Rhizopus Species.</title>
        <authorList>
            <person name="Gryganskyi A.P."/>
            <person name="Golan J."/>
            <person name="Dolatabadi S."/>
            <person name="Mondo S."/>
            <person name="Robb S."/>
            <person name="Idnurm A."/>
            <person name="Muszewska A."/>
            <person name="Steczkiewicz K."/>
            <person name="Masonjones S."/>
            <person name="Liao H.L."/>
            <person name="Gajdeczka M.T."/>
            <person name="Anike F."/>
            <person name="Vuek A."/>
            <person name="Anishchenko I.M."/>
            <person name="Voigt K."/>
            <person name="de Hoog G.S."/>
            <person name="Smith M.E."/>
            <person name="Heitman J."/>
            <person name="Vilgalys R."/>
            <person name="Stajich J.E."/>
        </authorList>
    </citation>
    <scope>NUCLEOTIDE SEQUENCE [LARGE SCALE GENOMIC DNA]</scope>
    <source>
        <strain evidence="1 2">CBS 357.93</strain>
    </source>
</reference>
<protein>
    <submittedName>
        <fullName evidence="1">Uncharacterized protein</fullName>
    </submittedName>
</protein>
<dbReference type="EMBL" id="PJQL01001348">
    <property type="protein sequence ID" value="RCH89108.1"/>
    <property type="molecule type" value="Genomic_DNA"/>
</dbReference>
<evidence type="ECO:0000313" key="2">
    <source>
        <dbReference type="Proteomes" id="UP000252139"/>
    </source>
</evidence>
<organism evidence="1 2">
    <name type="scientific">Rhizopus azygosporus</name>
    <name type="common">Rhizopus microsporus var. azygosporus</name>
    <dbReference type="NCBI Taxonomy" id="86630"/>
    <lineage>
        <taxon>Eukaryota</taxon>
        <taxon>Fungi</taxon>
        <taxon>Fungi incertae sedis</taxon>
        <taxon>Mucoromycota</taxon>
        <taxon>Mucoromycotina</taxon>
        <taxon>Mucoromycetes</taxon>
        <taxon>Mucorales</taxon>
        <taxon>Mucorineae</taxon>
        <taxon>Rhizopodaceae</taxon>
        <taxon>Rhizopus</taxon>
    </lineage>
</organism>
<dbReference type="AlphaFoldDB" id="A0A367JGN0"/>
<comment type="caution">
    <text evidence="1">The sequence shown here is derived from an EMBL/GenBank/DDBJ whole genome shotgun (WGS) entry which is preliminary data.</text>
</comment>
<evidence type="ECO:0000313" key="1">
    <source>
        <dbReference type="EMBL" id="RCH89108.1"/>
    </source>
</evidence>